<evidence type="ECO:0000313" key="2">
    <source>
        <dbReference type="EMBL" id="AKF11132.1"/>
    </source>
</evidence>
<accession>A0A0F6YMK1</accession>
<sequence length="47" mass="5292">MHAPLPARRRPERRARSVAAVSLRAQVAVARRTRGSRATSARTMPRR</sequence>
<gene>
    <name evidence="2" type="ORF">DB32_008281</name>
</gene>
<name>A0A0F6YMK1_9BACT</name>
<feature type="region of interest" description="Disordered" evidence="1">
    <location>
        <begin position="27"/>
        <end position="47"/>
    </location>
</feature>
<dbReference type="Proteomes" id="UP000034883">
    <property type="component" value="Chromosome"/>
</dbReference>
<evidence type="ECO:0000256" key="1">
    <source>
        <dbReference type="SAM" id="MobiDB-lite"/>
    </source>
</evidence>
<dbReference type="AlphaFoldDB" id="A0A0F6YMK1"/>
<proteinExistence type="predicted"/>
<reference evidence="2 3" key="1">
    <citation type="submission" date="2015-03" db="EMBL/GenBank/DDBJ databases">
        <title>Genome assembly of Sandaracinus amylolyticus DSM 53668.</title>
        <authorList>
            <person name="Sharma G."/>
            <person name="Subramanian S."/>
        </authorList>
    </citation>
    <scope>NUCLEOTIDE SEQUENCE [LARGE SCALE GENOMIC DNA]</scope>
    <source>
        <strain evidence="2 3">DSM 53668</strain>
    </source>
</reference>
<organism evidence="2 3">
    <name type="scientific">Sandaracinus amylolyticus</name>
    <dbReference type="NCBI Taxonomy" id="927083"/>
    <lineage>
        <taxon>Bacteria</taxon>
        <taxon>Pseudomonadati</taxon>
        <taxon>Myxococcota</taxon>
        <taxon>Polyangia</taxon>
        <taxon>Polyangiales</taxon>
        <taxon>Sandaracinaceae</taxon>
        <taxon>Sandaracinus</taxon>
    </lineage>
</organism>
<evidence type="ECO:0000313" key="3">
    <source>
        <dbReference type="Proteomes" id="UP000034883"/>
    </source>
</evidence>
<protein>
    <submittedName>
        <fullName evidence="2">Uncharacterized protein</fullName>
    </submittedName>
</protein>
<keyword evidence="3" id="KW-1185">Reference proteome</keyword>
<dbReference type="KEGG" id="samy:DB32_008281"/>
<dbReference type="EMBL" id="CP011125">
    <property type="protein sequence ID" value="AKF11132.1"/>
    <property type="molecule type" value="Genomic_DNA"/>
</dbReference>